<dbReference type="GO" id="GO:0030428">
    <property type="term" value="C:cell septum"/>
    <property type="evidence" value="ECO:0007669"/>
    <property type="project" value="TreeGrafter"/>
</dbReference>
<dbReference type="InterPro" id="IPR007730">
    <property type="entry name" value="SPOR-like_dom"/>
</dbReference>
<comment type="caution">
    <text evidence="3">The sequence shown here is derived from an EMBL/GenBank/DDBJ whole genome shotgun (WGS) entry which is preliminary data.</text>
</comment>
<dbReference type="RefSeq" id="WP_008043993.1">
    <property type="nucleotide sequence ID" value="NZ_CH724150.1"/>
</dbReference>
<dbReference type="InterPro" id="IPR052521">
    <property type="entry name" value="Cell_div_SPOR-domain"/>
</dbReference>
<dbReference type="PANTHER" id="PTHR38687">
    <property type="entry name" value="CELL DIVISION PROTEIN DEDD-RELATED"/>
    <property type="match status" value="1"/>
</dbReference>
<dbReference type="AlphaFoldDB" id="A4BHC6"/>
<dbReference type="GO" id="GO:0042834">
    <property type="term" value="F:peptidoglycan binding"/>
    <property type="evidence" value="ECO:0007669"/>
    <property type="project" value="InterPro"/>
</dbReference>
<proteinExistence type="predicted"/>
<accession>A4BHC6</accession>
<keyword evidence="4" id="KW-1185">Reference proteome</keyword>
<protein>
    <recommendedName>
        <fullName evidence="2">SPOR domain-containing protein</fullName>
    </recommendedName>
</protein>
<gene>
    <name evidence="3" type="ORF">MED297_17817</name>
</gene>
<reference evidence="3 4" key="1">
    <citation type="submission" date="2006-02" db="EMBL/GenBank/DDBJ databases">
        <authorList>
            <person name="Pinhassi J."/>
            <person name="Pedros-Alio C."/>
            <person name="Ferriera S."/>
            <person name="Johnson J."/>
            <person name="Kravitz S."/>
            <person name="Halpern A."/>
            <person name="Remington K."/>
            <person name="Beeson K."/>
            <person name="Tran B."/>
            <person name="Rogers Y.-H."/>
            <person name="Friedman R."/>
            <person name="Venter J.C."/>
        </authorList>
    </citation>
    <scope>NUCLEOTIDE SEQUENCE [LARGE SCALE GENOMIC DNA]</scope>
    <source>
        <strain evidence="3 4">MED297</strain>
    </source>
</reference>
<dbReference type="STRING" id="314283.MED297_17817"/>
<dbReference type="PANTHER" id="PTHR38687:SF1">
    <property type="entry name" value="CELL DIVISION PROTEIN DEDD"/>
    <property type="match status" value="1"/>
</dbReference>
<dbReference type="GO" id="GO:0032153">
    <property type="term" value="C:cell division site"/>
    <property type="evidence" value="ECO:0007669"/>
    <property type="project" value="TreeGrafter"/>
</dbReference>
<dbReference type="SUPFAM" id="SSF110997">
    <property type="entry name" value="Sporulation related repeat"/>
    <property type="match status" value="1"/>
</dbReference>
<dbReference type="PROSITE" id="PS51724">
    <property type="entry name" value="SPOR"/>
    <property type="match status" value="1"/>
</dbReference>
<feature type="region of interest" description="Disordered" evidence="1">
    <location>
        <begin position="61"/>
        <end position="93"/>
    </location>
</feature>
<name>A4BHC6_9GAMM</name>
<organism evidence="3 4">
    <name type="scientific">Reinekea blandensis MED297</name>
    <dbReference type="NCBI Taxonomy" id="314283"/>
    <lineage>
        <taxon>Bacteria</taxon>
        <taxon>Pseudomonadati</taxon>
        <taxon>Pseudomonadota</taxon>
        <taxon>Gammaproteobacteria</taxon>
        <taxon>Oceanospirillales</taxon>
        <taxon>Saccharospirillaceae</taxon>
        <taxon>Reinekea</taxon>
    </lineage>
</organism>
<dbReference type="Proteomes" id="UP000005953">
    <property type="component" value="Unassembled WGS sequence"/>
</dbReference>
<sequence>MERSLQQRLVGILVLAAFVLLIAPVLLDGEGRIPEKITNIPPQPKRPDLTHIRTVEADQTELPPLPDAQSPGFVIEADTPAEPEPESTPSVEQPVDLWSVQIASFRDPGKATVFRDRLRAADYQVYVREKLLSDGSVFTQVFVGPLTEKSDANALKTVLKQEFGEQGLVVRYRDDS</sequence>
<evidence type="ECO:0000259" key="2">
    <source>
        <dbReference type="PROSITE" id="PS51724"/>
    </source>
</evidence>
<evidence type="ECO:0000313" key="3">
    <source>
        <dbReference type="EMBL" id="EAR08474.1"/>
    </source>
</evidence>
<evidence type="ECO:0000313" key="4">
    <source>
        <dbReference type="Proteomes" id="UP000005953"/>
    </source>
</evidence>
<feature type="domain" description="SPOR" evidence="2">
    <location>
        <begin position="92"/>
        <end position="172"/>
    </location>
</feature>
<dbReference type="InterPro" id="IPR036680">
    <property type="entry name" value="SPOR-like_sf"/>
</dbReference>
<dbReference type="Pfam" id="PF05036">
    <property type="entry name" value="SPOR"/>
    <property type="match status" value="1"/>
</dbReference>
<dbReference type="Gene3D" id="3.30.70.1070">
    <property type="entry name" value="Sporulation related repeat"/>
    <property type="match status" value="1"/>
</dbReference>
<dbReference type="EMBL" id="AAOE01000020">
    <property type="protein sequence ID" value="EAR08474.1"/>
    <property type="molecule type" value="Genomic_DNA"/>
</dbReference>
<evidence type="ECO:0000256" key="1">
    <source>
        <dbReference type="SAM" id="MobiDB-lite"/>
    </source>
</evidence>
<dbReference type="HOGENOM" id="CLU_068683_2_1_6"/>
<dbReference type="GO" id="GO:0032506">
    <property type="term" value="P:cytokinetic process"/>
    <property type="evidence" value="ECO:0007669"/>
    <property type="project" value="TreeGrafter"/>
</dbReference>
<dbReference type="OrthoDB" id="7069135at2"/>